<dbReference type="GO" id="GO:0030488">
    <property type="term" value="P:tRNA methylation"/>
    <property type="evidence" value="ECO:0007669"/>
    <property type="project" value="InterPro"/>
</dbReference>
<dbReference type="Proteomes" id="UP000266673">
    <property type="component" value="Unassembled WGS sequence"/>
</dbReference>
<reference evidence="7 8" key="1">
    <citation type="submission" date="2018-06" db="EMBL/GenBank/DDBJ databases">
        <title>Comparative genomics reveals the genomic features of Rhizophagus irregularis, R. cerebriforme, R. diaphanum and Gigaspora rosea, and their symbiotic lifestyle signature.</title>
        <authorList>
            <person name="Morin E."/>
            <person name="San Clemente H."/>
            <person name="Chen E.C.H."/>
            <person name="De La Providencia I."/>
            <person name="Hainaut M."/>
            <person name="Kuo A."/>
            <person name="Kohler A."/>
            <person name="Murat C."/>
            <person name="Tang N."/>
            <person name="Roy S."/>
            <person name="Loubradou J."/>
            <person name="Henrissat B."/>
            <person name="Grigoriev I.V."/>
            <person name="Corradi N."/>
            <person name="Roux C."/>
            <person name="Martin F.M."/>
        </authorList>
    </citation>
    <scope>NUCLEOTIDE SEQUENCE [LARGE SCALE GENOMIC DNA]</scope>
    <source>
        <strain evidence="7 8">DAOM 194757</strain>
    </source>
</reference>
<accession>A0A397VBG6</accession>
<keyword evidence="8" id="KW-1185">Reference proteome</keyword>
<dbReference type="STRING" id="44941.A0A397VBG6"/>
<comment type="caution">
    <text evidence="7">The sequence shown here is derived from an EMBL/GenBank/DDBJ whole genome shotgun (WGS) entry which is preliminary data.</text>
</comment>
<dbReference type="PANTHER" id="PTHR12945">
    <property type="entry name" value="TRANSLATION INITIATION FACTOR EIF3-RELATED"/>
    <property type="match status" value="1"/>
</dbReference>
<evidence type="ECO:0000256" key="5">
    <source>
        <dbReference type="ARBA" id="ARBA00023242"/>
    </source>
</evidence>
<evidence type="ECO:0000313" key="8">
    <source>
        <dbReference type="Proteomes" id="UP000266673"/>
    </source>
</evidence>
<comment type="similarity">
    <text evidence="2">Belongs to the TRM6/GCD10 family.</text>
</comment>
<keyword evidence="5" id="KW-0539">Nucleus</keyword>
<dbReference type="EMBL" id="QKWP01000661">
    <property type="protein sequence ID" value="RIB16626.1"/>
    <property type="molecule type" value="Genomic_DNA"/>
</dbReference>
<comment type="subcellular location">
    <subcellularLocation>
        <location evidence="1">Nucleus</location>
    </subcellularLocation>
</comment>
<dbReference type="PANTHER" id="PTHR12945:SF0">
    <property type="entry name" value="TRNA (ADENINE(58)-N(1))-METHYLTRANSFERASE NON-CATALYTIC SUBUNIT TRM6"/>
    <property type="match status" value="1"/>
</dbReference>
<organism evidence="7 8">
    <name type="scientific">Gigaspora rosea</name>
    <dbReference type="NCBI Taxonomy" id="44941"/>
    <lineage>
        <taxon>Eukaryota</taxon>
        <taxon>Fungi</taxon>
        <taxon>Fungi incertae sedis</taxon>
        <taxon>Mucoromycota</taxon>
        <taxon>Glomeromycotina</taxon>
        <taxon>Glomeromycetes</taxon>
        <taxon>Diversisporales</taxon>
        <taxon>Gigasporaceae</taxon>
        <taxon>Gigaspora</taxon>
    </lineage>
</organism>
<proteinExistence type="inferred from homology"/>
<keyword evidence="4" id="KW-0819">tRNA processing</keyword>
<dbReference type="GO" id="GO:0031515">
    <property type="term" value="C:tRNA (m1A) methyltransferase complex"/>
    <property type="evidence" value="ECO:0007669"/>
    <property type="project" value="InterPro"/>
</dbReference>
<evidence type="ECO:0000313" key="7">
    <source>
        <dbReference type="EMBL" id="RIB16626.1"/>
    </source>
</evidence>
<name>A0A397VBG6_9GLOM</name>
<evidence type="ECO:0000256" key="1">
    <source>
        <dbReference type="ARBA" id="ARBA00004123"/>
    </source>
</evidence>
<evidence type="ECO:0000256" key="2">
    <source>
        <dbReference type="ARBA" id="ARBA00008320"/>
    </source>
</evidence>
<evidence type="ECO:0000256" key="6">
    <source>
        <dbReference type="ARBA" id="ARBA00032319"/>
    </source>
</evidence>
<dbReference type="OrthoDB" id="10254665at2759"/>
<gene>
    <name evidence="7" type="ORF">C2G38_2246891</name>
</gene>
<protein>
    <recommendedName>
        <fullName evidence="3">tRNA (adenine(58)-N(1))-methyltransferase non-catalytic subunit TRM6</fullName>
    </recommendedName>
    <alternativeName>
        <fullName evidence="6">tRNA(m1A58)-methyltransferase subunit TRM6</fullName>
    </alternativeName>
</protein>
<dbReference type="GO" id="GO:0005634">
    <property type="term" value="C:nucleus"/>
    <property type="evidence" value="ECO:0007669"/>
    <property type="project" value="UniProtKB-SubCell"/>
</dbReference>
<dbReference type="Pfam" id="PF04189">
    <property type="entry name" value="Gcd10p"/>
    <property type="match status" value="2"/>
</dbReference>
<dbReference type="InterPro" id="IPR017423">
    <property type="entry name" value="TRM6"/>
</dbReference>
<evidence type="ECO:0000256" key="3">
    <source>
        <dbReference type="ARBA" id="ARBA00021704"/>
    </source>
</evidence>
<dbReference type="AlphaFoldDB" id="A0A397VBG6"/>
<evidence type="ECO:0000256" key="4">
    <source>
        <dbReference type="ARBA" id="ARBA00022694"/>
    </source>
</evidence>
<sequence length="354" mass="41443">MNDIIGKPFGHSYEIYDSDKIKVIRNIAFYEVETIDDPFKQKLSYQDIEQLKKDRMEGQDIIKKVIESHLLFDRKTEYFKAKYIKRKESKSSRVFTPARPMLYSVWEYFFAKNPSKIRYTLSNVNVIKCKPYAKLLVVDDTQGLLITGVMERLGANYEKVQKARKILWKGGFDGTVSLGKFGTFYMNDIIGKPFGHSYEIYDSDKIKVIRNIAFYEVETIDDPFKQKLSYQDIEQLKKDRMEGQDIIKKVIESHLLFDRKTEYFKAKYIKRKESKSSRVFTPARPMLYSVWEYFFAKNPSKIRYTLSNVNVIKCKPYAKLLVVDDTQGLLITGVMERLGGSIKLCNFIGNEQST</sequence>